<dbReference type="GO" id="GO:0015074">
    <property type="term" value="P:DNA integration"/>
    <property type="evidence" value="ECO:0007669"/>
    <property type="project" value="InterPro"/>
</dbReference>
<feature type="domain" description="Integrase catalytic" evidence="2">
    <location>
        <begin position="109"/>
        <end position="271"/>
    </location>
</feature>
<organism evidence="3 4">
    <name type="scientific">Cryobacterium mannosilyticum</name>
    <dbReference type="NCBI Taxonomy" id="1259190"/>
    <lineage>
        <taxon>Bacteria</taxon>
        <taxon>Bacillati</taxon>
        <taxon>Actinomycetota</taxon>
        <taxon>Actinomycetes</taxon>
        <taxon>Micrococcales</taxon>
        <taxon>Microbacteriaceae</taxon>
        <taxon>Cryobacterium</taxon>
    </lineage>
</organism>
<evidence type="ECO:0000313" key="3">
    <source>
        <dbReference type="EMBL" id="TFC04005.1"/>
    </source>
</evidence>
<dbReference type="EMBL" id="SOFM01000024">
    <property type="protein sequence ID" value="TFC04005.1"/>
    <property type="molecule type" value="Genomic_DNA"/>
</dbReference>
<gene>
    <name evidence="3" type="ORF">E3O32_09045</name>
</gene>
<dbReference type="InterPro" id="IPR025948">
    <property type="entry name" value="HTH-like_dom"/>
</dbReference>
<accession>A0A4R8WCK9</accession>
<dbReference type="NCBIfam" id="NF033516">
    <property type="entry name" value="transpos_IS3"/>
    <property type="match status" value="1"/>
</dbReference>
<dbReference type="InterPro" id="IPR012337">
    <property type="entry name" value="RNaseH-like_sf"/>
</dbReference>
<reference evidence="3 4" key="1">
    <citation type="submission" date="2019-03" db="EMBL/GenBank/DDBJ databases">
        <title>Genomics of glacier-inhabiting Cryobacterium strains.</title>
        <authorList>
            <person name="Liu Q."/>
            <person name="Xin Y.-H."/>
        </authorList>
    </citation>
    <scope>NUCLEOTIDE SEQUENCE [LARGE SCALE GENOMIC DNA]</scope>
    <source>
        <strain evidence="3 4">RHLT2-21</strain>
    </source>
</reference>
<evidence type="ECO:0000313" key="4">
    <source>
        <dbReference type="Proteomes" id="UP000297643"/>
    </source>
</evidence>
<dbReference type="Pfam" id="PF00665">
    <property type="entry name" value="rve"/>
    <property type="match status" value="1"/>
</dbReference>
<comment type="function">
    <text evidence="1">Involved in the transposition of the insertion sequence.</text>
</comment>
<keyword evidence="4" id="KW-1185">Reference proteome</keyword>
<dbReference type="Pfam" id="PF13276">
    <property type="entry name" value="HTH_21"/>
    <property type="match status" value="1"/>
</dbReference>
<sequence length="275" mass="30487">MSYLCKKLGVSRSSFYEWVNRDTTPTESRHEILTGQVITAFAQSNGVAGYRKVTAALAREGFPVDRKTVAGIMNALGLISPAAQRAFRVANRRSRRTLDPVDLLLRDFSSLTPGAIMVGDITYVRTHEGWLYVATVIDLASRSVLGHASGATMPTRLIVRAMQMAIETGHVKPGAIFHSDHGVQYRSKQFRRYCGRNGIRQSMGAKMECWDNAAAETFFSKLKGERLNWLTFTTRKAAAAEVTSYITHFNTARLHHTLDYATPAEKLAELTLTAA</sequence>
<dbReference type="Gene3D" id="3.30.420.10">
    <property type="entry name" value="Ribonuclease H-like superfamily/Ribonuclease H"/>
    <property type="match status" value="1"/>
</dbReference>
<proteinExistence type="predicted"/>
<dbReference type="SUPFAM" id="SSF53098">
    <property type="entry name" value="Ribonuclease H-like"/>
    <property type="match status" value="1"/>
</dbReference>
<dbReference type="PANTHER" id="PTHR46889:SF4">
    <property type="entry name" value="TRANSPOSASE INSO FOR INSERTION SEQUENCE ELEMENT IS911B-RELATED"/>
    <property type="match status" value="1"/>
</dbReference>
<evidence type="ECO:0000256" key="1">
    <source>
        <dbReference type="ARBA" id="ARBA00002286"/>
    </source>
</evidence>
<evidence type="ECO:0000259" key="2">
    <source>
        <dbReference type="PROSITE" id="PS50994"/>
    </source>
</evidence>
<name>A0A4R8WCK9_9MICO</name>
<protein>
    <submittedName>
        <fullName evidence="3">IS3 family transposase</fullName>
    </submittedName>
</protein>
<dbReference type="InterPro" id="IPR048020">
    <property type="entry name" value="Transpos_IS3"/>
</dbReference>
<dbReference type="PANTHER" id="PTHR46889">
    <property type="entry name" value="TRANSPOSASE INSF FOR INSERTION SEQUENCE IS3B-RELATED"/>
    <property type="match status" value="1"/>
</dbReference>
<dbReference type="AlphaFoldDB" id="A0A4R8WCK9"/>
<dbReference type="PROSITE" id="PS50994">
    <property type="entry name" value="INTEGRASE"/>
    <property type="match status" value="1"/>
</dbReference>
<dbReference type="InterPro" id="IPR036397">
    <property type="entry name" value="RNaseH_sf"/>
</dbReference>
<comment type="caution">
    <text evidence="3">The sequence shown here is derived from an EMBL/GenBank/DDBJ whole genome shotgun (WGS) entry which is preliminary data.</text>
</comment>
<dbReference type="InterPro" id="IPR050900">
    <property type="entry name" value="Transposase_IS3/IS150/IS904"/>
</dbReference>
<dbReference type="Pfam" id="PF13333">
    <property type="entry name" value="rve_2"/>
    <property type="match status" value="1"/>
</dbReference>
<dbReference type="Proteomes" id="UP000297643">
    <property type="component" value="Unassembled WGS sequence"/>
</dbReference>
<dbReference type="GO" id="GO:0003676">
    <property type="term" value="F:nucleic acid binding"/>
    <property type="evidence" value="ECO:0007669"/>
    <property type="project" value="InterPro"/>
</dbReference>
<dbReference type="InterPro" id="IPR001584">
    <property type="entry name" value="Integrase_cat-core"/>
</dbReference>